<name>A0A3Q7IPP2_SOLLC</name>
<proteinExistence type="predicted"/>
<protein>
    <submittedName>
        <fullName evidence="1">Uncharacterized protein</fullName>
    </submittedName>
</protein>
<evidence type="ECO:0000313" key="2">
    <source>
        <dbReference type="Proteomes" id="UP000004994"/>
    </source>
</evidence>
<dbReference type="Proteomes" id="UP000004994">
    <property type="component" value="Chromosome 11"/>
</dbReference>
<keyword evidence="2" id="KW-1185">Reference proteome</keyword>
<dbReference type="PANTHER" id="PTHR47952:SF3">
    <property type="entry name" value="CYTOCHROME P450 71B3-LIKE"/>
    <property type="match status" value="1"/>
</dbReference>
<dbReference type="Gramene" id="Solyc11g006597.1.1">
    <property type="protein sequence ID" value="Solyc11g006597.1.1"/>
    <property type="gene ID" value="Solyc11g006597.1"/>
</dbReference>
<dbReference type="AlphaFoldDB" id="A0A3Q7IPP2"/>
<reference evidence="1" key="2">
    <citation type="submission" date="2019-01" db="UniProtKB">
        <authorList>
            <consortium name="EnsemblPlants"/>
        </authorList>
    </citation>
    <scope>IDENTIFICATION</scope>
    <source>
        <strain evidence="1">cv. Heinz 1706</strain>
    </source>
</reference>
<sequence>MNSDIDFKGQDYELIPLGAGRRGCPTMALGVAYLPYGLKKEDIDMNGRHGITVKKKNDLCLVPKKYF</sequence>
<dbReference type="STRING" id="4081.A0A3Q7IPP2"/>
<dbReference type="InParanoid" id="A0A3Q7IPP2"/>
<dbReference type="EnsemblPlants" id="Solyc11g006597.1.1">
    <property type="protein sequence ID" value="Solyc11g006597.1.1"/>
    <property type="gene ID" value="Solyc11g006597.1"/>
</dbReference>
<reference evidence="1" key="1">
    <citation type="journal article" date="2012" name="Nature">
        <title>The tomato genome sequence provides insights into fleshy fruit evolution.</title>
        <authorList>
            <consortium name="Tomato Genome Consortium"/>
        </authorList>
    </citation>
    <scope>NUCLEOTIDE SEQUENCE [LARGE SCALE GENOMIC DNA]</scope>
    <source>
        <strain evidence="1">cv. Heinz 1706</strain>
    </source>
</reference>
<organism evidence="1">
    <name type="scientific">Solanum lycopersicum</name>
    <name type="common">Tomato</name>
    <name type="synonym">Lycopersicon esculentum</name>
    <dbReference type="NCBI Taxonomy" id="4081"/>
    <lineage>
        <taxon>Eukaryota</taxon>
        <taxon>Viridiplantae</taxon>
        <taxon>Streptophyta</taxon>
        <taxon>Embryophyta</taxon>
        <taxon>Tracheophyta</taxon>
        <taxon>Spermatophyta</taxon>
        <taxon>Magnoliopsida</taxon>
        <taxon>eudicotyledons</taxon>
        <taxon>Gunneridae</taxon>
        <taxon>Pentapetalae</taxon>
        <taxon>asterids</taxon>
        <taxon>lamiids</taxon>
        <taxon>Solanales</taxon>
        <taxon>Solanaceae</taxon>
        <taxon>Solanoideae</taxon>
        <taxon>Solaneae</taxon>
        <taxon>Solanum</taxon>
        <taxon>Solanum subgen. Lycopersicon</taxon>
    </lineage>
</organism>
<evidence type="ECO:0000313" key="1">
    <source>
        <dbReference type="EnsemblPlants" id="Solyc11g006597.1.1"/>
    </source>
</evidence>
<dbReference type="PANTHER" id="PTHR47952">
    <property type="entry name" value="TRYPTAMINE 5-HYDROXYLASE"/>
    <property type="match status" value="1"/>
</dbReference>
<accession>A0A3Q7IPP2</accession>